<evidence type="ECO:0000256" key="1">
    <source>
        <dbReference type="ARBA" id="ARBA00001286"/>
    </source>
</evidence>
<dbReference type="eggNOG" id="arCOG02724">
    <property type="taxonomic scope" value="Archaea"/>
</dbReference>
<gene>
    <name evidence="8" type="ordered locus">Mpal_1698</name>
</gene>
<evidence type="ECO:0000256" key="3">
    <source>
        <dbReference type="ARBA" id="ARBA00022679"/>
    </source>
</evidence>
<dbReference type="PANTHER" id="PTHR10815">
    <property type="entry name" value="METHYLATED-DNA--PROTEIN-CYSTEINE METHYLTRANSFERASE"/>
    <property type="match status" value="1"/>
</dbReference>
<evidence type="ECO:0000256" key="4">
    <source>
        <dbReference type="ARBA" id="ARBA00022763"/>
    </source>
</evidence>
<evidence type="ECO:0000313" key="9">
    <source>
        <dbReference type="Proteomes" id="UP000002457"/>
    </source>
</evidence>
<evidence type="ECO:0000256" key="2">
    <source>
        <dbReference type="ARBA" id="ARBA00022603"/>
    </source>
</evidence>
<organism evidence="8 9">
    <name type="scientific">Methanosphaerula palustris (strain ATCC BAA-1556 / DSM 19958 / E1-9c)</name>
    <dbReference type="NCBI Taxonomy" id="521011"/>
    <lineage>
        <taxon>Archaea</taxon>
        <taxon>Methanobacteriati</taxon>
        <taxon>Methanobacteriota</taxon>
        <taxon>Stenosarchaea group</taxon>
        <taxon>Methanomicrobia</taxon>
        <taxon>Methanomicrobiales</taxon>
        <taxon>Methanoregulaceae</taxon>
        <taxon>Methanosphaerula</taxon>
    </lineage>
</organism>
<dbReference type="GO" id="GO:0032259">
    <property type="term" value="P:methylation"/>
    <property type="evidence" value="ECO:0007669"/>
    <property type="project" value="UniProtKB-KW"/>
</dbReference>
<sequence>MALKEGVDRFQDWSVHVVWEEGSVYRIWFSDEEPSGEIPPLLSRYLHGESVDLNPLSVPGTDGDSLNARIYRAVRQVPYGSTATYGSIAYSVGTGPRVVGQAMKQNRTPLLIPCHRIVAAHGPGGYTPDISIKLALLAMEQRLSCREV</sequence>
<dbReference type="InterPro" id="IPR036217">
    <property type="entry name" value="MethylDNA_cys_MeTrfase_DNAb"/>
</dbReference>
<dbReference type="GO" id="GO:0006281">
    <property type="term" value="P:DNA repair"/>
    <property type="evidence" value="ECO:0007669"/>
    <property type="project" value="UniProtKB-KW"/>
</dbReference>
<dbReference type="Proteomes" id="UP000002457">
    <property type="component" value="Chromosome"/>
</dbReference>
<dbReference type="HOGENOM" id="CLU_000445_52_2_2"/>
<dbReference type="Pfam" id="PF01035">
    <property type="entry name" value="DNA_binding_1"/>
    <property type="match status" value="1"/>
</dbReference>
<dbReference type="InterPro" id="IPR001497">
    <property type="entry name" value="MethylDNA_cys_MeTrfase_AS"/>
</dbReference>
<dbReference type="SUPFAM" id="SSF46767">
    <property type="entry name" value="Methylated DNA-protein cysteine methyltransferase, C-terminal domain"/>
    <property type="match status" value="1"/>
</dbReference>
<accession>B8GJG5</accession>
<keyword evidence="5" id="KW-0234">DNA repair</keyword>
<dbReference type="NCBIfam" id="TIGR00589">
    <property type="entry name" value="ogt"/>
    <property type="match status" value="1"/>
</dbReference>
<feature type="domain" description="Methylated-DNA-[protein]-cysteine S-methyltransferase DNA binding" evidence="7">
    <location>
        <begin position="67"/>
        <end position="141"/>
    </location>
</feature>
<dbReference type="InterPro" id="IPR036388">
    <property type="entry name" value="WH-like_DNA-bd_sf"/>
</dbReference>
<dbReference type="InterPro" id="IPR014048">
    <property type="entry name" value="MethylDNA_cys_MeTrfase_DNA-bd"/>
</dbReference>
<evidence type="ECO:0000256" key="5">
    <source>
        <dbReference type="ARBA" id="ARBA00023204"/>
    </source>
</evidence>
<dbReference type="GeneID" id="7271261"/>
<dbReference type="PANTHER" id="PTHR10815:SF13">
    <property type="entry name" value="METHYLATED-DNA--PROTEIN-CYSTEINE METHYLTRANSFERASE"/>
    <property type="match status" value="1"/>
</dbReference>
<keyword evidence="2 8" id="KW-0489">Methyltransferase</keyword>
<dbReference type="OrthoDB" id="372118at2157"/>
<dbReference type="CDD" id="cd06445">
    <property type="entry name" value="ATase"/>
    <property type="match status" value="1"/>
</dbReference>
<evidence type="ECO:0000256" key="6">
    <source>
        <dbReference type="ARBA" id="ARBA00049348"/>
    </source>
</evidence>
<evidence type="ECO:0000313" key="8">
    <source>
        <dbReference type="EMBL" id="ACL17006.1"/>
    </source>
</evidence>
<evidence type="ECO:0000259" key="7">
    <source>
        <dbReference type="Pfam" id="PF01035"/>
    </source>
</evidence>
<comment type="catalytic activity">
    <reaction evidence="6">
        <text>a 6-O-methyl-2'-deoxyguanosine in DNA + L-cysteinyl-[protein] = S-methyl-L-cysteinyl-[protein] + a 2'-deoxyguanosine in DNA</text>
        <dbReference type="Rhea" id="RHEA:24000"/>
        <dbReference type="Rhea" id="RHEA-COMP:10131"/>
        <dbReference type="Rhea" id="RHEA-COMP:10132"/>
        <dbReference type="Rhea" id="RHEA-COMP:11367"/>
        <dbReference type="Rhea" id="RHEA-COMP:11368"/>
        <dbReference type="ChEBI" id="CHEBI:29950"/>
        <dbReference type="ChEBI" id="CHEBI:82612"/>
        <dbReference type="ChEBI" id="CHEBI:85445"/>
        <dbReference type="ChEBI" id="CHEBI:85448"/>
        <dbReference type="EC" id="2.1.1.63"/>
    </reaction>
</comment>
<dbReference type="PROSITE" id="PS00374">
    <property type="entry name" value="MGMT"/>
    <property type="match status" value="1"/>
</dbReference>
<dbReference type="EMBL" id="CP001338">
    <property type="protein sequence ID" value="ACL17006.1"/>
    <property type="molecule type" value="Genomic_DNA"/>
</dbReference>
<name>B8GJG5_METPE</name>
<dbReference type="KEGG" id="mpl:Mpal_1698"/>
<protein>
    <submittedName>
        <fullName evidence="8">Methylated-DNA/protein-cysteine methyltransferase</fullName>
    </submittedName>
</protein>
<dbReference type="AlphaFoldDB" id="B8GJG5"/>
<proteinExistence type="predicted"/>
<comment type="catalytic activity">
    <reaction evidence="1">
        <text>a 4-O-methyl-thymidine in DNA + L-cysteinyl-[protein] = a thymidine in DNA + S-methyl-L-cysteinyl-[protein]</text>
        <dbReference type="Rhea" id="RHEA:53428"/>
        <dbReference type="Rhea" id="RHEA-COMP:10131"/>
        <dbReference type="Rhea" id="RHEA-COMP:10132"/>
        <dbReference type="Rhea" id="RHEA-COMP:13555"/>
        <dbReference type="Rhea" id="RHEA-COMP:13556"/>
        <dbReference type="ChEBI" id="CHEBI:29950"/>
        <dbReference type="ChEBI" id="CHEBI:82612"/>
        <dbReference type="ChEBI" id="CHEBI:137386"/>
        <dbReference type="ChEBI" id="CHEBI:137387"/>
        <dbReference type="EC" id="2.1.1.63"/>
    </reaction>
</comment>
<dbReference type="RefSeq" id="WP_012618325.1">
    <property type="nucleotide sequence ID" value="NC_011832.1"/>
</dbReference>
<keyword evidence="4" id="KW-0227">DNA damage</keyword>
<dbReference type="Gene3D" id="1.10.10.10">
    <property type="entry name" value="Winged helix-like DNA-binding domain superfamily/Winged helix DNA-binding domain"/>
    <property type="match status" value="1"/>
</dbReference>
<reference evidence="8 9" key="1">
    <citation type="journal article" date="2015" name="Genome Announc.">
        <title>Complete Genome Sequence of Methanosphaerula palustris E1-9CT, a Hydrogenotrophic Methanogen Isolated from a Minerotrophic Fen Peatland.</title>
        <authorList>
            <person name="Cadillo-Quiroz H."/>
            <person name="Browne P."/>
            <person name="Kyrpides N."/>
            <person name="Woyke T."/>
            <person name="Goodwin L."/>
            <person name="Detter C."/>
            <person name="Yavitt J.B."/>
            <person name="Zinder S.H."/>
        </authorList>
    </citation>
    <scope>NUCLEOTIDE SEQUENCE [LARGE SCALE GENOMIC DNA]</scope>
    <source>
        <strain evidence="9">ATCC BAA-1556 / DSM 19958 / E1-9c</strain>
    </source>
</reference>
<keyword evidence="9" id="KW-1185">Reference proteome</keyword>
<dbReference type="STRING" id="521011.Mpal_1698"/>
<dbReference type="GO" id="GO:0003908">
    <property type="term" value="F:methylated-DNA-[protein]-cysteine S-methyltransferase activity"/>
    <property type="evidence" value="ECO:0007669"/>
    <property type="project" value="UniProtKB-EC"/>
</dbReference>
<keyword evidence="3 8" id="KW-0808">Transferase</keyword>